<sequence length="118" mass="13410">MATEDSLVRTIVIVVAAIVLVPMLMMALMMPMMGLWGGGHMWNGGMWDGTGTTWMWVIMSVIPLLVILGIGYLLYSVFRRSESRGTDPALEELRAAYARGDISDEEFEQRRERLERER</sequence>
<organism evidence="3 4">
    <name type="scientific">Natronorubrum sediminis</name>
    <dbReference type="NCBI Taxonomy" id="640943"/>
    <lineage>
        <taxon>Archaea</taxon>
        <taxon>Methanobacteriati</taxon>
        <taxon>Methanobacteriota</taxon>
        <taxon>Stenosarchaea group</taxon>
        <taxon>Halobacteria</taxon>
        <taxon>Halobacteriales</taxon>
        <taxon>Natrialbaceae</taxon>
        <taxon>Natronorubrum</taxon>
    </lineage>
</organism>
<feature type="domain" description="SHOCT" evidence="2">
    <location>
        <begin position="89"/>
        <end position="114"/>
    </location>
</feature>
<name>A0A1H6FWA9_9EURY</name>
<gene>
    <name evidence="3" type="ORF">SAMN04487967_1905</name>
</gene>
<keyword evidence="4" id="KW-1185">Reference proteome</keyword>
<dbReference type="EMBL" id="FNWL01000002">
    <property type="protein sequence ID" value="SEH15067.1"/>
    <property type="molecule type" value="Genomic_DNA"/>
</dbReference>
<keyword evidence="1" id="KW-0472">Membrane</keyword>
<evidence type="ECO:0000313" key="4">
    <source>
        <dbReference type="Proteomes" id="UP000199112"/>
    </source>
</evidence>
<dbReference type="InterPro" id="IPR018649">
    <property type="entry name" value="SHOCT"/>
</dbReference>
<reference evidence="4" key="1">
    <citation type="submission" date="2016-10" db="EMBL/GenBank/DDBJ databases">
        <authorList>
            <person name="Varghese N."/>
            <person name="Submissions S."/>
        </authorList>
    </citation>
    <scope>NUCLEOTIDE SEQUENCE [LARGE SCALE GENOMIC DNA]</scope>
    <source>
        <strain evidence="4">CGMCC 1.8981</strain>
    </source>
</reference>
<evidence type="ECO:0000259" key="2">
    <source>
        <dbReference type="Pfam" id="PF09851"/>
    </source>
</evidence>
<dbReference type="AlphaFoldDB" id="A0A1H6FWA9"/>
<keyword evidence="1" id="KW-1133">Transmembrane helix</keyword>
<dbReference type="RefSeq" id="WP_090506807.1">
    <property type="nucleotide sequence ID" value="NZ_FNWL01000002.1"/>
</dbReference>
<proteinExistence type="predicted"/>
<evidence type="ECO:0000256" key="1">
    <source>
        <dbReference type="SAM" id="Phobius"/>
    </source>
</evidence>
<keyword evidence="1" id="KW-0812">Transmembrane</keyword>
<accession>A0A1H6FWA9</accession>
<protein>
    <submittedName>
        <fullName evidence="3">Putative membrane protein</fullName>
    </submittedName>
</protein>
<feature type="transmembrane region" description="Helical" evidence="1">
    <location>
        <begin position="53"/>
        <end position="75"/>
    </location>
</feature>
<feature type="transmembrane region" description="Helical" evidence="1">
    <location>
        <begin position="12"/>
        <end position="33"/>
    </location>
</feature>
<evidence type="ECO:0000313" key="3">
    <source>
        <dbReference type="EMBL" id="SEH15067.1"/>
    </source>
</evidence>
<dbReference type="Proteomes" id="UP000199112">
    <property type="component" value="Unassembled WGS sequence"/>
</dbReference>
<dbReference type="Pfam" id="PF09851">
    <property type="entry name" value="SHOCT"/>
    <property type="match status" value="1"/>
</dbReference>